<evidence type="ECO:0000256" key="1">
    <source>
        <dbReference type="ARBA" id="ARBA00008061"/>
    </source>
</evidence>
<dbReference type="Gene3D" id="3.90.400.10">
    <property type="entry name" value="Oligo-1,6-glucosidase, Domain 2"/>
    <property type="match status" value="1"/>
</dbReference>
<dbReference type="PANTHER" id="PTHR10357">
    <property type="entry name" value="ALPHA-AMYLASE FAMILY MEMBER"/>
    <property type="match status" value="1"/>
</dbReference>
<dbReference type="CDD" id="cd11333">
    <property type="entry name" value="AmyAc_SI_OligoGlu_DGase"/>
    <property type="match status" value="1"/>
</dbReference>
<name>A0A1D2YU01_9BACI</name>
<dbReference type="SMART" id="SM00642">
    <property type="entry name" value="Aamy"/>
    <property type="match status" value="1"/>
</dbReference>
<dbReference type="STRING" id="337097.BHF71_09805"/>
<evidence type="ECO:0000256" key="2">
    <source>
        <dbReference type="ARBA" id="ARBA00022801"/>
    </source>
</evidence>
<dbReference type="Pfam" id="PF00128">
    <property type="entry name" value="Alpha-amylase"/>
    <property type="match status" value="1"/>
</dbReference>
<keyword evidence="2 5" id="KW-0378">Hydrolase</keyword>
<dbReference type="GO" id="GO:0009313">
    <property type="term" value="P:oligosaccharide catabolic process"/>
    <property type="evidence" value="ECO:0007669"/>
    <property type="project" value="TreeGrafter"/>
</dbReference>
<proteinExistence type="inferred from homology"/>
<dbReference type="InterPro" id="IPR017853">
    <property type="entry name" value="GH"/>
</dbReference>
<dbReference type="InterPro" id="IPR006047">
    <property type="entry name" value="GH13_cat_dom"/>
</dbReference>
<comment type="caution">
    <text evidence="5">The sequence shown here is derived from an EMBL/GenBank/DDBJ whole genome shotgun (WGS) entry which is preliminary data.</text>
</comment>
<sequence>MDKWWKEAVFYEIYMPSFCDGNGDGIGDFLGIISKLDYLKDLGVNGIWLTPFYKSPKVDNGYDIEDYYEIDPDHGTMEDFTNFIEEAHKRNIKVIADLVLNHTSNRHKWFLESKSSIDNSKRDWYIWKDNPNNWESFFSGSAWEYDETTNQYYYHAFAKEQVDLNWSNNEVKEAMFDVIKFWLDKGIDGFRLDVINFLTVKDHLQDNPYDENGEQLHLYDKDQDGILEIIEELKKLTEEYDDKFLVGEVGSEDLDVIKKYIGKKRLDAAFNFNLGSIEQFDVDKIFEEIRTMEKKFDIEQLPTLFFSSHDMSRHISRFGDKGIEEDRAKNIATLILTAKGIPFIYNGEEIGMRDYIANSIHEMKDIQGILAYSKAIDESKNKNEALKIANSKCRDKSRSPIQWDNTEYAGFSSTKPWININKNKEEINVKNQLSDPNSILNHYKNLIKLRSKYNSLNKGVYEELNKNNNLIYYLKKYNEEKSLILINFDRSKVKFDLKKYKDFNFIYSNKRNNIDFSREMIEILPNESIIMIKSEEN</sequence>
<keyword evidence="6" id="KW-1185">Reference proteome</keyword>
<reference evidence="5 6" key="1">
    <citation type="submission" date="2016-09" db="EMBL/GenBank/DDBJ databases">
        <title>Draft genome sequence for the type strain of Vulcanibacillus modesticaldus BR, a strictly anaerobic, moderately thermophilic, and nitrate-reducing bacterium from deep sea-hydrothermal vents of the Mid-Atlantic Ridge.</title>
        <authorList>
            <person name="Abin C.A."/>
            <person name="Hollibaugh J.T."/>
        </authorList>
    </citation>
    <scope>NUCLEOTIDE SEQUENCE [LARGE SCALE GENOMIC DNA]</scope>
    <source>
        <strain evidence="5 6">BR</strain>
    </source>
</reference>
<organism evidence="5 6">
    <name type="scientific">Vulcanibacillus modesticaldus</name>
    <dbReference type="NCBI Taxonomy" id="337097"/>
    <lineage>
        <taxon>Bacteria</taxon>
        <taxon>Bacillati</taxon>
        <taxon>Bacillota</taxon>
        <taxon>Bacilli</taxon>
        <taxon>Bacillales</taxon>
        <taxon>Bacillaceae</taxon>
        <taxon>Vulcanibacillus</taxon>
    </lineage>
</organism>
<dbReference type="InterPro" id="IPR045857">
    <property type="entry name" value="O16G_dom_2"/>
</dbReference>
<dbReference type="OrthoDB" id="9805159at2"/>
<dbReference type="Gene3D" id="3.20.20.80">
    <property type="entry name" value="Glycosidases"/>
    <property type="match status" value="1"/>
</dbReference>
<dbReference type="EMBL" id="MIJF01000031">
    <property type="protein sequence ID" value="OEF99167.1"/>
    <property type="molecule type" value="Genomic_DNA"/>
</dbReference>
<evidence type="ECO:0000313" key="6">
    <source>
        <dbReference type="Proteomes" id="UP000243739"/>
    </source>
</evidence>
<dbReference type="SUPFAM" id="SSF51011">
    <property type="entry name" value="Glycosyl hydrolase domain"/>
    <property type="match status" value="1"/>
</dbReference>
<dbReference type="PANTHER" id="PTHR10357:SF179">
    <property type="entry name" value="NEUTRAL AND BASIC AMINO ACID TRANSPORT PROTEIN RBAT"/>
    <property type="match status" value="1"/>
</dbReference>
<comment type="similarity">
    <text evidence="1">Belongs to the glycosyl hydrolase 13 family.</text>
</comment>
<dbReference type="RefSeq" id="WP_069656955.1">
    <property type="nucleotide sequence ID" value="NZ_MIJF01000031.1"/>
</dbReference>
<evidence type="ECO:0000259" key="4">
    <source>
        <dbReference type="SMART" id="SM00642"/>
    </source>
</evidence>
<evidence type="ECO:0000256" key="3">
    <source>
        <dbReference type="ARBA" id="ARBA00023295"/>
    </source>
</evidence>
<protein>
    <submittedName>
        <fullName evidence="5">Glucohydrolase</fullName>
    </submittedName>
</protein>
<gene>
    <name evidence="5" type="ORF">BHF71_09805</name>
</gene>
<dbReference type="GO" id="GO:0004556">
    <property type="term" value="F:alpha-amylase activity"/>
    <property type="evidence" value="ECO:0007669"/>
    <property type="project" value="TreeGrafter"/>
</dbReference>
<dbReference type="SUPFAM" id="SSF51445">
    <property type="entry name" value="(Trans)glycosidases"/>
    <property type="match status" value="1"/>
</dbReference>
<accession>A0A1D2YU01</accession>
<dbReference type="AlphaFoldDB" id="A0A1D2YU01"/>
<dbReference type="Proteomes" id="UP000243739">
    <property type="component" value="Unassembled WGS sequence"/>
</dbReference>
<keyword evidence="3" id="KW-0326">Glycosidase</keyword>
<dbReference type="FunFam" id="3.90.400.10:FF:000002">
    <property type="entry name" value="Sucrose isomerase"/>
    <property type="match status" value="1"/>
</dbReference>
<feature type="domain" description="Glycosyl hydrolase family 13 catalytic" evidence="4">
    <location>
        <begin position="12"/>
        <end position="398"/>
    </location>
</feature>
<evidence type="ECO:0000313" key="5">
    <source>
        <dbReference type="EMBL" id="OEF99167.1"/>
    </source>
</evidence>